<dbReference type="RefSeq" id="WP_074566987.1">
    <property type="nucleotide sequence ID" value="NZ_FNGX01000004.1"/>
</dbReference>
<proteinExistence type="predicted"/>
<dbReference type="EMBL" id="FNGX01000004">
    <property type="protein sequence ID" value="SDL68775.1"/>
    <property type="molecule type" value="Genomic_DNA"/>
</dbReference>
<dbReference type="InterPro" id="IPR016785">
    <property type="entry name" value="ComGD"/>
</dbReference>
<accession>A0A1G9M514</accession>
<dbReference type="Proteomes" id="UP000183162">
    <property type="component" value="Unassembled WGS sequence"/>
</dbReference>
<sequence length="146" mass="16356">MKKLNLKNKKIRAFTLLESLLTLGISCFIVIMLSNSVSGIFQTVEEKLFFLSFEHCYRDTQKLASLKQENQVLTISQDGISNSVAHISLPETVSVVENYKIVFDNAGGNSSLAKVKFQTKNQAVDYQLYIGSGNYKKTETKSLHTP</sequence>
<evidence type="ECO:0000313" key="2">
    <source>
        <dbReference type="Proteomes" id="UP000183162"/>
    </source>
</evidence>
<name>A0A1G9M514_STREI</name>
<reference evidence="1 2" key="1">
    <citation type="submission" date="2016-10" db="EMBL/GenBank/DDBJ databases">
        <authorList>
            <person name="de Groot N.N."/>
        </authorList>
    </citation>
    <scope>NUCLEOTIDE SEQUENCE [LARGE SCALE GENOMIC DNA]</scope>
    <source>
        <strain evidence="1 2">Sb09</strain>
    </source>
</reference>
<evidence type="ECO:0000313" key="1">
    <source>
        <dbReference type="EMBL" id="SDL68775.1"/>
    </source>
</evidence>
<dbReference type="NCBIfam" id="NF040982">
    <property type="entry name" value="ComGD"/>
    <property type="match status" value="1"/>
</dbReference>
<dbReference type="AlphaFoldDB" id="A0A1G9M514"/>
<dbReference type="OrthoDB" id="2243810at2"/>
<organism evidence="1 2">
    <name type="scientific">Streptococcus equinus</name>
    <name type="common">Streptococcus bovis</name>
    <dbReference type="NCBI Taxonomy" id="1335"/>
    <lineage>
        <taxon>Bacteria</taxon>
        <taxon>Bacillati</taxon>
        <taxon>Bacillota</taxon>
        <taxon>Bacilli</taxon>
        <taxon>Lactobacillales</taxon>
        <taxon>Streptococcaceae</taxon>
        <taxon>Streptococcus</taxon>
    </lineage>
</organism>
<protein>
    <submittedName>
        <fullName evidence="1">Competence protein ComGD</fullName>
    </submittedName>
</protein>
<gene>
    <name evidence="1" type="ORF">SAMN05216400_1336</name>
</gene>